<keyword evidence="3 6" id="KW-0812">Transmembrane</keyword>
<dbReference type="Proteomes" id="UP001347796">
    <property type="component" value="Unassembled WGS sequence"/>
</dbReference>
<sequence length="166" mass="19281">MFRQHLSVLRQLRPKEAESVIKRLFSSDNKTSLQLLNRQPLPARNSNINNVVCCTKTPYYFQTKRFESGVAPSNMQKKILVWTKYYKSIEEVPNEISRNKMDNAMDWFRIRACTYMIIATALACIVYAISGKRARNRGESLVQERIDANRKLREEGLKEKESATTS</sequence>
<feature type="transmembrane region" description="Helical" evidence="6">
    <location>
        <begin position="108"/>
        <end position="129"/>
    </location>
</feature>
<accession>A0AAN8P5Y6</accession>
<evidence type="ECO:0000256" key="1">
    <source>
        <dbReference type="ARBA" id="ARBA00004167"/>
    </source>
</evidence>
<evidence type="ECO:0000256" key="6">
    <source>
        <dbReference type="SAM" id="Phobius"/>
    </source>
</evidence>
<dbReference type="GO" id="GO:0016020">
    <property type="term" value="C:membrane"/>
    <property type="evidence" value="ECO:0007669"/>
    <property type="project" value="UniProtKB-SubCell"/>
</dbReference>
<organism evidence="7 8">
    <name type="scientific">Patella caerulea</name>
    <name type="common">Rayed Mediterranean limpet</name>
    <dbReference type="NCBI Taxonomy" id="87958"/>
    <lineage>
        <taxon>Eukaryota</taxon>
        <taxon>Metazoa</taxon>
        <taxon>Spiralia</taxon>
        <taxon>Lophotrochozoa</taxon>
        <taxon>Mollusca</taxon>
        <taxon>Gastropoda</taxon>
        <taxon>Patellogastropoda</taxon>
        <taxon>Patelloidea</taxon>
        <taxon>Patellidae</taxon>
        <taxon>Patella</taxon>
    </lineage>
</organism>
<dbReference type="Pfam" id="PF06388">
    <property type="entry name" value="DUF1075"/>
    <property type="match status" value="1"/>
</dbReference>
<evidence type="ECO:0000256" key="5">
    <source>
        <dbReference type="ARBA" id="ARBA00023136"/>
    </source>
</evidence>
<dbReference type="InterPro" id="IPR009432">
    <property type="entry name" value="DUF1075"/>
</dbReference>
<gene>
    <name evidence="7" type="ORF">SNE40_019469</name>
</gene>
<dbReference type="PANTHER" id="PTHR13674:SF5">
    <property type="entry name" value="UPF0389 PROTEIN CG9231"/>
    <property type="match status" value="1"/>
</dbReference>
<dbReference type="EMBL" id="JAZGQO010000014">
    <property type="protein sequence ID" value="KAK6171237.1"/>
    <property type="molecule type" value="Genomic_DNA"/>
</dbReference>
<keyword evidence="5 6" id="KW-0472">Membrane</keyword>
<comment type="similarity">
    <text evidence="2">Belongs to the UPF0389 family.</text>
</comment>
<evidence type="ECO:0000256" key="4">
    <source>
        <dbReference type="ARBA" id="ARBA00022989"/>
    </source>
</evidence>
<evidence type="ECO:0000256" key="2">
    <source>
        <dbReference type="ARBA" id="ARBA00007363"/>
    </source>
</evidence>
<dbReference type="AlphaFoldDB" id="A0AAN8P5Y6"/>
<reference evidence="7 8" key="1">
    <citation type="submission" date="2024-01" db="EMBL/GenBank/DDBJ databases">
        <title>The genome of the rayed Mediterranean limpet Patella caerulea (Linnaeus, 1758).</title>
        <authorList>
            <person name="Anh-Thu Weber A."/>
            <person name="Halstead-Nussloch G."/>
        </authorList>
    </citation>
    <scope>NUCLEOTIDE SEQUENCE [LARGE SCALE GENOMIC DNA]</scope>
    <source>
        <strain evidence="7">AATW-2023a</strain>
        <tissue evidence="7">Whole specimen</tissue>
    </source>
</reference>
<keyword evidence="8" id="KW-1185">Reference proteome</keyword>
<evidence type="ECO:0000313" key="7">
    <source>
        <dbReference type="EMBL" id="KAK6171237.1"/>
    </source>
</evidence>
<protein>
    <submittedName>
        <fullName evidence="7">Uncharacterized protein</fullName>
    </submittedName>
</protein>
<comment type="subcellular location">
    <subcellularLocation>
        <location evidence="1">Membrane</location>
        <topology evidence="1">Single-pass membrane protein</topology>
    </subcellularLocation>
</comment>
<proteinExistence type="inferred from homology"/>
<evidence type="ECO:0000313" key="8">
    <source>
        <dbReference type="Proteomes" id="UP001347796"/>
    </source>
</evidence>
<comment type="caution">
    <text evidence="7">The sequence shown here is derived from an EMBL/GenBank/DDBJ whole genome shotgun (WGS) entry which is preliminary data.</text>
</comment>
<dbReference type="PANTHER" id="PTHR13674">
    <property type="entry name" value="GROWTH AND TRANSFORMATION-DEPENDENT PROTEIN"/>
    <property type="match status" value="1"/>
</dbReference>
<evidence type="ECO:0000256" key="3">
    <source>
        <dbReference type="ARBA" id="ARBA00022692"/>
    </source>
</evidence>
<name>A0AAN8P5Y6_PATCE</name>
<keyword evidence="4 6" id="KW-1133">Transmembrane helix</keyword>